<accession>A0ABV8DMX5</accession>
<dbReference type="PANTHER" id="PTHR33371">
    <property type="entry name" value="INTERMEMBRANE PHOSPHOLIPID TRANSPORT SYSTEM BINDING PROTEIN MLAD-RELATED"/>
    <property type="match status" value="1"/>
</dbReference>
<evidence type="ECO:0000313" key="3">
    <source>
        <dbReference type="Proteomes" id="UP001595696"/>
    </source>
</evidence>
<feature type="domain" description="Mce/MlaD" evidence="1">
    <location>
        <begin position="40"/>
        <end position="112"/>
    </location>
</feature>
<dbReference type="EMBL" id="JBHSAX010000005">
    <property type="protein sequence ID" value="MFC3961408.1"/>
    <property type="molecule type" value="Genomic_DNA"/>
</dbReference>
<dbReference type="Pfam" id="PF02470">
    <property type="entry name" value="MlaD"/>
    <property type="match status" value="1"/>
</dbReference>
<dbReference type="Proteomes" id="UP001595696">
    <property type="component" value="Unassembled WGS sequence"/>
</dbReference>
<evidence type="ECO:0000313" key="2">
    <source>
        <dbReference type="EMBL" id="MFC3961408.1"/>
    </source>
</evidence>
<evidence type="ECO:0000259" key="1">
    <source>
        <dbReference type="Pfam" id="PF02470"/>
    </source>
</evidence>
<dbReference type="PANTHER" id="PTHR33371:SF16">
    <property type="entry name" value="MCE-FAMILY PROTEIN MCE3F"/>
    <property type="match status" value="1"/>
</dbReference>
<protein>
    <submittedName>
        <fullName evidence="2">MlaD family protein</fullName>
    </submittedName>
</protein>
<organism evidence="2 3">
    <name type="scientific">Nocardia jiangsuensis</name>
    <dbReference type="NCBI Taxonomy" id="1691563"/>
    <lineage>
        <taxon>Bacteria</taxon>
        <taxon>Bacillati</taxon>
        <taxon>Actinomycetota</taxon>
        <taxon>Actinomycetes</taxon>
        <taxon>Mycobacteriales</taxon>
        <taxon>Nocardiaceae</taxon>
        <taxon>Nocardia</taxon>
    </lineage>
</organism>
<comment type="caution">
    <text evidence="2">The sequence shown here is derived from an EMBL/GenBank/DDBJ whole genome shotgun (WGS) entry which is preliminary data.</text>
</comment>
<reference evidence="3" key="1">
    <citation type="journal article" date="2019" name="Int. J. Syst. Evol. Microbiol.">
        <title>The Global Catalogue of Microorganisms (GCM) 10K type strain sequencing project: providing services to taxonomists for standard genome sequencing and annotation.</title>
        <authorList>
            <consortium name="The Broad Institute Genomics Platform"/>
            <consortium name="The Broad Institute Genome Sequencing Center for Infectious Disease"/>
            <person name="Wu L."/>
            <person name="Ma J."/>
        </authorList>
    </citation>
    <scope>NUCLEOTIDE SEQUENCE [LARGE SCALE GENOMIC DNA]</scope>
    <source>
        <strain evidence="3">CGMCC 4.7330</strain>
    </source>
</reference>
<dbReference type="RefSeq" id="WP_378611163.1">
    <property type="nucleotide sequence ID" value="NZ_JBHSAX010000005.1"/>
</dbReference>
<proteinExistence type="predicted"/>
<keyword evidence="3" id="KW-1185">Reference proteome</keyword>
<gene>
    <name evidence="2" type="ORF">ACFO0B_05325</name>
</gene>
<name>A0ABV8DMX5_9NOCA</name>
<sequence length="321" mass="33771">MTRIPAWLSWLALTAVTALGGGYLTVGVLGHDPTVPRHRAEVRMAHAAGLRTGSEVVYRGVDIGAVRFVESVRDGVRVGIEYDAGYRIPADSALAVENLSALGEPVFAFLPGADTGRYLADGARLTGTVETPTAVPELLAGTSTLLDQVDSAAVGRLVETFAVAVDGAGEVTPALARAADLLARTLARHQPSLEIVLRDVMRLMPELGWVKTVLTAAPPQLDRFGATLGVSYEYLFEGSVLLRGEEVLGSWRAEEAQLVDFLRRFAPELGALGVALRPVTTAIGPALGAVDMGTLLDQALTSLPGDRLRITLAPPAPEGPP</sequence>
<dbReference type="InterPro" id="IPR052336">
    <property type="entry name" value="MlaD_Phospholipid_Transporter"/>
</dbReference>
<dbReference type="InterPro" id="IPR003399">
    <property type="entry name" value="Mce/MlaD"/>
</dbReference>